<feature type="transmembrane region" description="Helical" evidence="6">
    <location>
        <begin position="12"/>
        <end position="37"/>
    </location>
</feature>
<comment type="similarity">
    <text evidence="2">Belongs to the DRAM/TMEM150 family.</text>
</comment>
<accession>A0A5N4AWA1</accession>
<dbReference type="InParanoid" id="A0A5N4AWA1"/>
<keyword evidence="4 6" id="KW-1133">Transmembrane helix</keyword>
<dbReference type="AlphaFoldDB" id="A0A5N4AWA1"/>
<evidence type="ECO:0000256" key="2">
    <source>
        <dbReference type="ARBA" id="ARBA00006565"/>
    </source>
</evidence>
<organism evidence="8 9">
    <name type="scientific">Photinus pyralis</name>
    <name type="common">Common eastern firefly</name>
    <name type="synonym">Lampyris pyralis</name>
    <dbReference type="NCBI Taxonomy" id="7054"/>
    <lineage>
        <taxon>Eukaryota</taxon>
        <taxon>Metazoa</taxon>
        <taxon>Ecdysozoa</taxon>
        <taxon>Arthropoda</taxon>
        <taxon>Hexapoda</taxon>
        <taxon>Insecta</taxon>
        <taxon>Pterygota</taxon>
        <taxon>Neoptera</taxon>
        <taxon>Endopterygota</taxon>
        <taxon>Coleoptera</taxon>
        <taxon>Polyphaga</taxon>
        <taxon>Elateriformia</taxon>
        <taxon>Elateroidea</taxon>
        <taxon>Lampyridae</taxon>
        <taxon>Lampyrinae</taxon>
        <taxon>Photinus</taxon>
    </lineage>
</organism>
<evidence type="ECO:0000256" key="1">
    <source>
        <dbReference type="ARBA" id="ARBA00004127"/>
    </source>
</evidence>
<evidence type="ECO:0000256" key="4">
    <source>
        <dbReference type="ARBA" id="ARBA00022989"/>
    </source>
</evidence>
<dbReference type="InterPro" id="IPR019402">
    <property type="entry name" value="CWH43_N"/>
</dbReference>
<comment type="caution">
    <text evidence="8">The sequence shown here is derived from an EMBL/GenBank/DDBJ whole genome shotgun (WGS) entry which is preliminary data.</text>
</comment>
<dbReference type="EMBL" id="VVIM01000002">
    <property type="protein sequence ID" value="KAB0801645.1"/>
    <property type="molecule type" value="Genomic_DNA"/>
</dbReference>
<dbReference type="OrthoDB" id="191706at2759"/>
<evidence type="ECO:0000256" key="6">
    <source>
        <dbReference type="SAM" id="Phobius"/>
    </source>
</evidence>
<feature type="domain" description="CWH43-like N-terminal" evidence="7">
    <location>
        <begin position="14"/>
        <end position="237"/>
    </location>
</feature>
<dbReference type="GO" id="GO:0012505">
    <property type="term" value="C:endomembrane system"/>
    <property type="evidence" value="ECO:0007669"/>
    <property type="project" value="UniProtKB-SubCell"/>
</dbReference>
<keyword evidence="3 6" id="KW-0812">Transmembrane</keyword>
<dbReference type="Pfam" id="PF10277">
    <property type="entry name" value="Frag1"/>
    <property type="match status" value="1"/>
</dbReference>
<feature type="transmembrane region" description="Helical" evidence="6">
    <location>
        <begin position="122"/>
        <end position="150"/>
    </location>
</feature>
<evidence type="ECO:0000256" key="5">
    <source>
        <dbReference type="ARBA" id="ARBA00023136"/>
    </source>
</evidence>
<comment type="subcellular location">
    <subcellularLocation>
        <location evidence="1">Endomembrane system</location>
        <topology evidence="1">Multi-pass membrane protein</topology>
    </subcellularLocation>
</comment>
<feature type="transmembrane region" description="Helical" evidence="6">
    <location>
        <begin position="212"/>
        <end position="233"/>
    </location>
</feature>
<gene>
    <name evidence="8" type="ORF">PPYR_03831</name>
</gene>
<evidence type="ECO:0000313" key="9">
    <source>
        <dbReference type="Proteomes" id="UP000327044"/>
    </source>
</evidence>
<keyword evidence="9" id="KW-1185">Reference proteome</keyword>
<feature type="transmembrane region" description="Helical" evidence="6">
    <location>
        <begin position="171"/>
        <end position="192"/>
    </location>
</feature>
<sequence length="269" mass="30288">MAVNKLRNMFKLHYWPILTGLWFLIGFIITFSLAILQNHVYIPFISDTGTTPPESCLFGQVLNIGALLFTVTAYIRYRQVRFIQAMAEVNLNKFWNNLGLVIGILSSIGLTIVGNFQETSILFIHLMGAGMTFGFGSAYMGVQSAISYFVRNFYEKHPEINISNKILYSKIAVSVCCCLLVIVSGISILMALAEFKGESIPCWSESEGGFTLKLVATVTEWCLAICFICYLFIFASEYKLIEYEEIRFRMKFATPGNGEKVVESLSLEK</sequence>
<dbReference type="PANTHER" id="PTHR21324:SF2">
    <property type="entry name" value="EG:22E5.9 PROTEIN"/>
    <property type="match status" value="1"/>
</dbReference>
<feature type="transmembrane region" description="Helical" evidence="6">
    <location>
        <begin position="98"/>
        <end position="116"/>
    </location>
</feature>
<proteinExistence type="inferred from homology"/>
<dbReference type="PANTHER" id="PTHR21324">
    <property type="entry name" value="FASTING-INDUCIBLE INTEGRAL MEMBRANE PROTEIN TM6P1-RELATED"/>
    <property type="match status" value="1"/>
</dbReference>
<feature type="transmembrane region" description="Helical" evidence="6">
    <location>
        <begin position="57"/>
        <end position="77"/>
    </location>
</feature>
<protein>
    <recommendedName>
        <fullName evidence="7">CWH43-like N-terminal domain-containing protein</fullName>
    </recommendedName>
</protein>
<evidence type="ECO:0000259" key="7">
    <source>
        <dbReference type="Pfam" id="PF10277"/>
    </source>
</evidence>
<reference evidence="8 9" key="1">
    <citation type="journal article" date="2018" name="Elife">
        <title>Firefly genomes illuminate parallel origins of bioluminescence in beetles.</title>
        <authorList>
            <person name="Fallon T.R."/>
            <person name="Lower S.E."/>
            <person name="Chang C.H."/>
            <person name="Bessho-Uehara M."/>
            <person name="Martin G.J."/>
            <person name="Bewick A.J."/>
            <person name="Behringer M."/>
            <person name="Debat H.J."/>
            <person name="Wong I."/>
            <person name="Day J.C."/>
            <person name="Suvorov A."/>
            <person name="Silva C.J."/>
            <person name="Stanger-Hall K.F."/>
            <person name="Hall D.W."/>
            <person name="Schmitz R.J."/>
            <person name="Nelson D.R."/>
            <person name="Lewis S.M."/>
            <person name="Shigenobu S."/>
            <person name="Bybee S.M."/>
            <person name="Larracuente A.M."/>
            <person name="Oba Y."/>
            <person name="Weng J.K."/>
        </authorList>
    </citation>
    <scope>NUCLEOTIDE SEQUENCE [LARGE SCALE GENOMIC DNA]</scope>
    <source>
        <strain evidence="8">1611_PpyrPB1</strain>
        <tissue evidence="8">Whole body</tissue>
    </source>
</reference>
<keyword evidence="5 6" id="KW-0472">Membrane</keyword>
<dbReference type="Proteomes" id="UP000327044">
    <property type="component" value="Unassembled WGS sequence"/>
</dbReference>
<name>A0A5N4AWA1_PHOPY</name>
<dbReference type="InterPro" id="IPR050911">
    <property type="entry name" value="DRAM/TMEM150_Autophagy_Mod"/>
</dbReference>
<evidence type="ECO:0000313" key="8">
    <source>
        <dbReference type="EMBL" id="KAB0801645.1"/>
    </source>
</evidence>
<evidence type="ECO:0000256" key="3">
    <source>
        <dbReference type="ARBA" id="ARBA00022692"/>
    </source>
</evidence>